<comment type="caution">
    <text evidence="1">The sequence shown here is derived from an EMBL/GenBank/DDBJ whole genome shotgun (WGS) entry which is preliminary data.</text>
</comment>
<feature type="non-terminal residue" evidence="1">
    <location>
        <position position="1"/>
    </location>
</feature>
<proteinExistence type="predicted"/>
<sequence>NQDIELKWLMSSPPPRTNCWEEPEFDSWWKQFLVKLYLPGLPGPPSPKNQRVNTSKRG</sequence>
<organism evidence="1 2">
    <name type="scientific">Trifolium medium</name>
    <dbReference type="NCBI Taxonomy" id="97028"/>
    <lineage>
        <taxon>Eukaryota</taxon>
        <taxon>Viridiplantae</taxon>
        <taxon>Streptophyta</taxon>
        <taxon>Embryophyta</taxon>
        <taxon>Tracheophyta</taxon>
        <taxon>Spermatophyta</taxon>
        <taxon>Magnoliopsida</taxon>
        <taxon>eudicotyledons</taxon>
        <taxon>Gunneridae</taxon>
        <taxon>Pentapetalae</taxon>
        <taxon>rosids</taxon>
        <taxon>fabids</taxon>
        <taxon>Fabales</taxon>
        <taxon>Fabaceae</taxon>
        <taxon>Papilionoideae</taxon>
        <taxon>50 kb inversion clade</taxon>
        <taxon>NPAAA clade</taxon>
        <taxon>Hologalegina</taxon>
        <taxon>IRL clade</taxon>
        <taxon>Trifolieae</taxon>
        <taxon>Trifolium</taxon>
    </lineage>
</organism>
<dbReference type="EMBL" id="LXQA010966613">
    <property type="protein sequence ID" value="MCI79124.1"/>
    <property type="molecule type" value="Genomic_DNA"/>
</dbReference>
<evidence type="ECO:0000313" key="1">
    <source>
        <dbReference type="EMBL" id="MCI79124.1"/>
    </source>
</evidence>
<accession>A0A392USX5</accession>
<reference evidence="1 2" key="1">
    <citation type="journal article" date="2018" name="Front. Plant Sci.">
        <title>Red Clover (Trifolium pratense) and Zigzag Clover (T. medium) - A Picture of Genomic Similarities and Differences.</title>
        <authorList>
            <person name="Dluhosova J."/>
            <person name="Istvanek J."/>
            <person name="Nedelnik J."/>
            <person name="Repkova J."/>
        </authorList>
    </citation>
    <scope>NUCLEOTIDE SEQUENCE [LARGE SCALE GENOMIC DNA]</scope>
    <source>
        <strain evidence="2">cv. 10/8</strain>
        <tissue evidence="1">Leaf</tissue>
    </source>
</reference>
<dbReference type="AlphaFoldDB" id="A0A392USX5"/>
<evidence type="ECO:0000313" key="2">
    <source>
        <dbReference type="Proteomes" id="UP000265520"/>
    </source>
</evidence>
<gene>
    <name evidence="1" type="ORF">A2U01_0100395</name>
</gene>
<keyword evidence="2" id="KW-1185">Reference proteome</keyword>
<name>A0A392USX5_9FABA</name>
<dbReference type="Proteomes" id="UP000265520">
    <property type="component" value="Unassembled WGS sequence"/>
</dbReference>
<protein>
    <submittedName>
        <fullName evidence="1">Uncharacterized protein</fullName>
    </submittedName>
</protein>